<keyword evidence="4" id="KW-0812">Transmembrane</keyword>
<organism evidence="5 6">
    <name type="scientific">Christensenella minuta</name>
    <dbReference type="NCBI Taxonomy" id="626937"/>
    <lineage>
        <taxon>Bacteria</taxon>
        <taxon>Bacillati</taxon>
        <taxon>Bacillota</taxon>
        <taxon>Clostridia</taxon>
        <taxon>Christensenellales</taxon>
        <taxon>Christensenellaceae</taxon>
        <taxon>Christensenella</taxon>
    </lineage>
</organism>
<accession>A0A136Q123</accession>
<comment type="similarity">
    <text evidence="1">Belongs to the glycosyltransferase 2 family.</text>
</comment>
<gene>
    <name evidence="5" type="ORF">HMPREF3293_02923</name>
</gene>
<feature type="transmembrane region" description="Helical" evidence="4">
    <location>
        <begin position="301"/>
        <end position="322"/>
    </location>
</feature>
<dbReference type="InterPro" id="IPR029044">
    <property type="entry name" value="Nucleotide-diphossugar_trans"/>
</dbReference>
<feature type="transmembrane region" description="Helical" evidence="4">
    <location>
        <begin position="372"/>
        <end position="391"/>
    </location>
</feature>
<dbReference type="STRING" id="626937.HMPREF3293_02923"/>
<reference evidence="5 6" key="1">
    <citation type="submission" date="2016-02" db="EMBL/GenBank/DDBJ databases">
        <authorList>
            <person name="Wen L."/>
            <person name="He K."/>
            <person name="Yang H."/>
        </authorList>
    </citation>
    <scope>NUCLEOTIDE SEQUENCE [LARGE SCALE GENOMIC DNA]</scope>
    <source>
        <strain evidence="5 6">DSM 22607</strain>
    </source>
</reference>
<keyword evidence="4" id="KW-0472">Membrane</keyword>
<evidence type="ECO:0000256" key="4">
    <source>
        <dbReference type="SAM" id="Phobius"/>
    </source>
</evidence>
<dbReference type="PANTHER" id="PTHR43630">
    <property type="entry name" value="POLY-BETA-1,6-N-ACETYL-D-GLUCOSAMINE SYNTHASE"/>
    <property type="match status" value="1"/>
</dbReference>
<comment type="caution">
    <text evidence="5">The sequence shown here is derived from an EMBL/GenBank/DDBJ whole genome shotgun (WGS) entry which is preliminary data.</text>
</comment>
<keyword evidence="2" id="KW-0328">Glycosyltransferase</keyword>
<dbReference type="RefSeq" id="WP_066521549.1">
    <property type="nucleotide sequence ID" value="NZ_CABMOF010000005.1"/>
</dbReference>
<evidence type="ECO:0000256" key="2">
    <source>
        <dbReference type="ARBA" id="ARBA00022676"/>
    </source>
</evidence>
<dbReference type="CDD" id="cd06438">
    <property type="entry name" value="EpsO_like"/>
    <property type="match status" value="1"/>
</dbReference>
<evidence type="ECO:0000256" key="1">
    <source>
        <dbReference type="ARBA" id="ARBA00006739"/>
    </source>
</evidence>
<keyword evidence="4" id="KW-1133">Transmembrane helix</keyword>
<dbReference type="Proteomes" id="UP000070366">
    <property type="component" value="Unassembled WGS sequence"/>
</dbReference>
<feature type="transmembrane region" description="Helical" evidence="4">
    <location>
        <begin position="12"/>
        <end position="34"/>
    </location>
</feature>
<dbReference type="SUPFAM" id="SSF53448">
    <property type="entry name" value="Nucleotide-diphospho-sugar transferases"/>
    <property type="match status" value="1"/>
</dbReference>
<dbReference type="KEGG" id="cmiu:B1H56_02380"/>
<evidence type="ECO:0000256" key="3">
    <source>
        <dbReference type="ARBA" id="ARBA00022679"/>
    </source>
</evidence>
<protein>
    <submittedName>
        <fullName evidence="5">Glycosyltransferase, group 2 family protein</fullName>
    </submittedName>
</protein>
<dbReference type="OrthoDB" id="9797391at2"/>
<sequence length="413" mass="46194">MSIGFEILKWITILITVYTAPLMVWMAVTGAAGLRKPKKLERVEHKANRFAVVICARNEEQVIGNLLKSLEGQDYPEEAYRIFVVADNCTDGTAEKARRMGAIVYQRFDPKRKGKGAALHWGINRILAEYPETFDSICIFDADNLVSRSFLKEMNLALCSGAQIAQGYRVGKNIHDSWVSEVYSIYWLMLMRFYYLPRHHMGISGVVGGTGFAFKVSALGEEGWTTYSLTEDVEFSIQQVCAGHTVVPARKAVFYDEQPISFRASVSQRFRWMAGGMQCIPLYLKKIIKAAGNGNKKALDLAWYVLVIPANGLALVLNLASFGMMLLHPALSEFAALFLLVGLAFTWAGFTVVAAGTLFLEKQELRPMLRGILLYPVFIFSMAALSFAALIRPKTEWTPIAHVSQYTIEDIEN</sequence>
<dbReference type="GO" id="GO:0016757">
    <property type="term" value="F:glycosyltransferase activity"/>
    <property type="evidence" value="ECO:0007669"/>
    <property type="project" value="UniProtKB-KW"/>
</dbReference>
<keyword evidence="3 5" id="KW-0808">Transferase</keyword>
<keyword evidence="6" id="KW-1185">Reference proteome</keyword>
<proteinExistence type="inferred from homology"/>
<name>A0A136Q123_9FIRM</name>
<feature type="transmembrane region" description="Helical" evidence="4">
    <location>
        <begin position="334"/>
        <end position="360"/>
    </location>
</feature>
<dbReference type="PANTHER" id="PTHR43630:SF1">
    <property type="entry name" value="POLY-BETA-1,6-N-ACETYL-D-GLUCOSAMINE SYNTHASE"/>
    <property type="match status" value="1"/>
</dbReference>
<dbReference type="EMBL" id="LSZW01000065">
    <property type="protein sequence ID" value="KXK64274.1"/>
    <property type="molecule type" value="Genomic_DNA"/>
</dbReference>
<evidence type="ECO:0000313" key="6">
    <source>
        <dbReference type="Proteomes" id="UP000070366"/>
    </source>
</evidence>
<dbReference type="AlphaFoldDB" id="A0A136Q123"/>
<dbReference type="Pfam" id="PF13641">
    <property type="entry name" value="Glyco_tranf_2_3"/>
    <property type="match status" value="1"/>
</dbReference>
<evidence type="ECO:0000313" key="5">
    <source>
        <dbReference type="EMBL" id="KXK64274.1"/>
    </source>
</evidence>
<dbReference type="Gene3D" id="3.90.550.10">
    <property type="entry name" value="Spore Coat Polysaccharide Biosynthesis Protein SpsA, Chain A"/>
    <property type="match status" value="1"/>
</dbReference>